<protein>
    <recommendedName>
        <fullName evidence="10">1-deoxy-D-xylulose-5-phosphate synthase</fullName>
        <ecNumber evidence="10">2.2.1.7</ecNumber>
    </recommendedName>
    <alternativeName>
        <fullName evidence="10">1-deoxyxylulose-5-phosphate synthase</fullName>
        <shortName evidence="10">DXP synthase</shortName>
        <shortName evidence="10">DXPS</shortName>
    </alternativeName>
</protein>
<evidence type="ECO:0000256" key="5">
    <source>
        <dbReference type="ARBA" id="ARBA00022723"/>
    </source>
</evidence>
<sequence>MNVDLLQIKDPSFIKKMNQSEMKELAAEIRRFLIETTSKTGGHIGPNLGVVELTIAMHHVFESPKDTFIWDVGHQSYVHKILTGRAPEFTQLRQYNGLDGFPKRKESDHDIWETGHSSTSLSAAAGMAIARDIKGETFYVLPVIGDGALTGGMALEALNHIGDLNTNMIVVLNDNNMSIAPNVGAIHNVLGKLRTSGKYKHAKKDIEAAMKRMPAEYRLATTAERIKDSVKYLLVQGTFFEEMGFTYLGPIDGHDLNDLITNFEIAKKTKGPVLMHVITTKGKGYHPAETDTRGTWHGTGPYKIDTGDFISEEINTPTWSEIVSENVLELARTDKRIVAITPAMPVGSKLEKFAAEFPDRFFDVGIAEQHAVTLAGGLAAQGMKPFLAIYSTFLQRAYDQVVHDIARQKLNVLIGIDRAGLVGADGETHQGIFDISFLRSIPHLVIAMPKDENEAGKLIQTAYEYEEGPFALRYPRGNGKGVPVEPRESVLIGSWEYIHQPEKIQLAILTFGTTIPMAVQAAMALQVEGITVAVVNARFIKPVDEEMLTDLLSREIPILTVEEALLQGGFGSAILEFAEQTGYTRSQINRIGLPDKFIEQGSVEQVLTNYGISAPSIQAKIKEILAQSEHKRAKL</sequence>
<comment type="caution">
    <text evidence="12">The sequence shown here is derived from an EMBL/GenBank/DDBJ whole genome shotgun (WGS) entry which is preliminary data.</text>
</comment>
<dbReference type="eggNOG" id="COG1154">
    <property type="taxonomic scope" value="Bacteria"/>
</dbReference>
<evidence type="ECO:0000256" key="2">
    <source>
        <dbReference type="ARBA" id="ARBA00011081"/>
    </source>
</evidence>
<keyword evidence="5 10" id="KW-0479">Metal-binding</keyword>
<keyword evidence="4 10" id="KW-0808">Transferase</keyword>
<dbReference type="GO" id="GO:0005829">
    <property type="term" value="C:cytosol"/>
    <property type="evidence" value="ECO:0007669"/>
    <property type="project" value="TreeGrafter"/>
</dbReference>
<dbReference type="AlphaFoldDB" id="D7V007"/>
<dbReference type="RefSeq" id="WP_003756018.1">
    <property type="nucleotide sequence ID" value="NZ_GL538352.1"/>
</dbReference>
<dbReference type="InterPro" id="IPR020826">
    <property type="entry name" value="Transketolase_BS"/>
</dbReference>
<organism evidence="12 13">
    <name type="scientific">Listeria grayi DSM 20601</name>
    <dbReference type="NCBI Taxonomy" id="525367"/>
    <lineage>
        <taxon>Bacteria</taxon>
        <taxon>Bacillati</taxon>
        <taxon>Bacillota</taxon>
        <taxon>Bacilli</taxon>
        <taxon>Bacillales</taxon>
        <taxon>Listeriaceae</taxon>
        <taxon>Listeria</taxon>
    </lineage>
</organism>
<dbReference type="HOGENOM" id="CLU_009227_1_4_9"/>
<feature type="binding site" evidence="10">
    <location>
        <position position="175"/>
    </location>
    <ligand>
        <name>Mg(2+)</name>
        <dbReference type="ChEBI" id="CHEBI:18420"/>
    </ligand>
</feature>
<dbReference type="Gene3D" id="3.40.50.970">
    <property type="match status" value="2"/>
</dbReference>
<dbReference type="UniPathway" id="UPA00064">
    <property type="reaction ID" value="UER00091"/>
</dbReference>
<dbReference type="NCBIfam" id="TIGR00204">
    <property type="entry name" value="dxs"/>
    <property type="match status" value="1"/>
</dbReference>
<dbReference type="GO" id="GO:0009228">
    <property type="term" value="P:thiamine biosynthetic process"/>
    <property type="evidence" value="ECO:0007669"/>
    <property type="project" value="UniProtKB-UniRule"/>
</dbReference>
<name>D7V007_LISGR</name>
<dbReference type="NCBIfam" id="NF003933">
    <property type="entry name" value="PRK05444.2-2"/>
    <property type="match status" value="1"/>
</dbReference>
<comment type="function">
    <text evidence="10">Catalyzes the acyloin condensation reaction between C atoms 2 and 3 of pyruvate and glyceraldehyde 3-phosphate to yield 1-deoxy-D-xylulose-5-phosphate (DXP).</text>
</comment>
<dbReference type="PANTHER" id="PTHR43322:SF5">
    <property type="entry name" value="1-DEOXY-D-XYLULOSE-5-PHOSPHATE SYNTHASE, CHLOROPLASTIC"/>
    <property type="match status" value="1"/>
</dbReference>
<feature type="binding site" evidence="10">
    <location>
        <position position="74"/>
    </location>
    <ligand>
        <name>thiamine diphosphate</name>
        <dbReference type="ChEBI" id="CHEBI:58937"/>
    </ligand>
</feature>
<comment type="cofactor">
    <cofactor evidence="10">
        <name>Mg(2+)</name>
        <dbReference type="ChEBI" id="CHEBI:18420"/>
    </cofactor>
    <text evidence="10">Binds 1 Mg(2+) ion per subunit.</text>
</comment>
<dbReference type="Proteomes" id="UP000010119">
    <property type="component" value="Unassembled WGS sequence"/>
</dbReference>
<dbReference type="FunFam" id="3.40.50.920:FF:000002">
    <property type="entry name" value="1-deoxy-D-xylulose-5-phosphate synthase"/>
    <property type="match status" value="1"/>
</dbReference>
<feature type="binding site" evidence="10">
    <location>
        <position position="146"/>
    </location>
    <ligand>
        <name>Mg(2+)</name>
        <dbReference type="ChEBI" id="CHEBI:18420"/>
    </ligand>
</feature>
<evidence type="ECO:0000256" key="4">
    <source>
        <dbReference type="ARBA" id="ARBA00022679"/>
    </source>
</evidence>
<dbReference type="InterPro" id="IPR029061">
    <property type="entry name" value="THDP-binding"/>
</dbReference>
<dbReference type="InterPro" id="IPR005477">
    <property type="entry name" value="Dxylulose-5-P_synthase"/>
</dbReference>
<evidence type="ECO:0000256" key="1">
    <source>
        <dbReference type="ARBA" id="ARBA00004980"/>
    </source>
</evidence>
<proteinExistence type="inferred from homology"/>
<dbReference type="InterPro" id="IPR009014">
    <property type="entry name" value="Transketo_C/PFOR_II"/>
</dbReference>
<evidence type="ECO:0000256" key="10">
    <source>
        <dbReference type="HAMAP-Rule" id="MF_00315"/>
    </source>
</evidence>
<keyword evidence="6 10" id="KW-0460">Magnesium</keyword>
<dbReference type="Pfam" id="PF13292">
    <property type="entry name" value="DXP_synthase_N"/>
    <property type="match status" value="1"/>
</dbReference>
<dbReference type="FunFam" id="3.40.50.970:FF:000030">
    <property type="entry name" value="1-deoxy-D-xylulose-5-phosphate synthase"/>
    <property type="match status" value="1"/>
</dbReference>
<gene>
    <name evidence="10 12" type="primary">dxs</name>
    <name evidence="12" type="ORF">HMPREF0556_12445</name>
</gene>
<dbReference type="CDD" id="cd02007">
    <property type="entry name" value="TPP_DXS"/>
    <property type="match status" value="1"/>
</dbReference>
<dbReference type="InterPro" id="IPR005475">
    <property type="entry name" value="Transketolase-like_Pyr-bd"/>
</dbReference>
<comment type="subunit">
    <text evidence="3 10">Homodimer.</text>
</comment>
<dbReference type="InterPro" id="IPR049557">
    <property type="entry name" value="Transketolase_CS"/>
</dbReference>
<dbReference type="EC" id="2.2.1.7" evidence="10"/>
<reference evidence="12" key="1">
    <citation type="submission" date="2010-06" db="EMBL/GenBank/DDBJ databases">
        <authorList>
            <person name="Muzny D."/>
            <person name="Qin X."/>
            <person name="Buhay C."/>
            <person name="Dugan-Rocha S."/>
            <person name="Ding Y."/>
            <person name="Chen G."/>
            <person name="Hawes A."/>
            <person name="Holder M."/>
            <person name="Jhangiani S."/>
            <person name="Johnson A."/>
            <person name="Khan Z."/>
            <person name="Li Z."/>
            <person name="Liu W."/>
            <person name="Liu X."/>
            <person name="Perez L."/>
            <person name="Shen H."/>
            <person name="Wang Q."/>
            <person name="Watt J."/>
            <person name="Xi L."/>
            <person name="Xin Y."/>
            <person name="Zhou J."/>
            <person name="Deng J."/>
            <person name="Jiang H."/>
            <person name="Liu Y."/>
            <person name="Qu J."/>
            <person name="Song X.-Z."/>
            <person name="Zhang L."/>
            <person name="Villasana D."/>
            <person name="Johnson A."/>
            <person name="Liu J."/>
            <person name="Liyanage D."/>
            <person name="Lorensuhewa L."/>
            <person name="Robinson T."/>
            <person name="Song A."/>
            <person name="Song B.-B."/>
            <person name="Dinh H."/>
            <person name="Thornton R."/>
            <person name="Coyle M."/>
            <person name="Francisco L."/>
            <person name="Jackson L."/>
            <person name="Javaid M."/>
            <person name="Korchina V."/>
            <person name="Kovar C."/>
            <person name="Mata R."/>
            <person name="Mathew T."/>
            <person name="Ngo R."/>
            <person name="Nguyen L."/>
            <person name="Nguyen N."/>
            <person name="Okwuonu G."/>
            <person name="Ongeri F."/>
            <person name="Pham C."/>
            <person name="Simmons D."/>
            <person name="Wilczek-Boney K."/>
            <person name="Hale W."/>
            <person name="Jakkamsetti A."/>
            <person name="Pham P."/>
            <person name="Ruth R."/>
            <person name="San Lucas F."/>
            <person name="Warren J."/>
            <person name="Zhang J."/>
            <person name="Zhao Z."/>
            <person name="Zhou C."/>
            <person name="Zhu D."/>
            <person name="Lee S."/>
            <person name="Bess C."/>
            <person name="Blankenburg K."/>
            <person name="Forbes L."/>
            <person name="Fu Q."/>
            <person name="Gubbala S."/>
            <person name="Hirani K."/>
            <person name="Jayaseelan J.C."/>
            <person name="Lara F."/>
            <person name="Munidasa M."/>
            <person name="Palculict T."/>
            <person name="Patil S."/>
            <person name="Pu L.-L."/>
            <person name="Saada N."/>
            <person name="Tang L."/>
            <person name="Weissenberger G."/>
            <person name="Zhu Y."/>
            <person name="Hemphill L."/>
            <person name="Shang Y."/>
            <person name="Youmans B."/>
            <person name="Ayvaz T."/>
            <person name="Ross M."/>
            <person name="Santibanez J."/>
            <person name="Aqrawi P."/>
            <person name="Gross S."/>
            <person name="Joshi V."/>
            <person name="Fowler G."/>
            <person name="Nazareth L."/>
            <person name="Reid J."/>
            <person name="Worley K."/>
            <person name="Petrosino J."/>
            <person name="Highlander S."/>
            <person name="Gibbs R."/>
        </authorList>
    </citation>
    <scope>NUCLEOTIDE SEQUENCE [LARGE SCALE GENOMIC DNA]</scope>
    <source>
        <strain evidence="12">DSM 20601</strain>
    </source>
</reference>
<feature type="binding site" evidence="10">
    <location>
        <position position="285"/>
    </location>
    <ligand>
        <name>thiamine diphosphate</name>
        <dbReference type="ChEBI" id="CHEBI:58937"/>
    </ligand>
</feature>
<dbReference type="PROSITE" id="PS00801">
    <property type="entry name" value="TRANSKETOLASE_1"/>
    <property type="match status" value="1"/>
</dbReference>
<keyword evidence="7 10" id="KW-0784">Thiamine biosynthesis</keyword>
<dbReference type="GO" id="GO:0016114">
    <property type="term" value="P:terpenoid biosynthetic process"/>
    <property type="evidence" value="ECO:0007669"/>
    <property type="project" value="UniProtKB-UniRule"/>
</dbReference>
<keyword evidence="9 10" id="KW-0414">Isoprene biosynthesis</keyword>
<dbReference type="InterPro" id="IPR033248">
    <property type="entry name" value="Transketolase_C"/>
</dbReference>
<comment type="cofactor">
    <cofactor evidence="10">
        <name>thiamine diphosphate</name>
        <dbReference type="ChEBI" id="CHEBI:58937"/>
    </cofactor>
    <text evidence="10">Binds 1 thiamine pyrophosphate per subunit.</text>
</comment>
<dbReference type="HAMAP" id="MF_00315">
    <property type="entry name" value="DXP_synth"/>
    <property type="match status" value="1"/>
</dbReference>
<keyword evidence="8 10" id="KW-0786">Thiamine pyrophosphate</keyword>
<feature type="binding site" evidence="10">
    <location>
        <position position="175"/>
    </location>
    <ligand>
        <name>thiamine diphosphate</name>
        <dbReference type="ChEBI" id="CHEBI:58937"/>
    </ligand>
</feature>
<comment type="catalytic activity">
    <reaction evidence="10">
        <text>D-glyceraldehyde 3-phosphate + pyruvate + H(+) = 1-deoxy-D-xylulose 5-phosphate + CO2</text>
        <dbReference type="Rhea" id="RHEA:12605"/>
        <dbReference type="ChEBI" id="CHEBI:15361"/>
        <dbReference type="ChEBI" id="CHEBI:15378"/>
        <dbReference type="ChEBI" id="CHEBI:16526"/>
        <dbReference type="ChEBI" id="CHEBI:57792"/>
        <dbReference type="ChEBI" id="CHEBI:59776"/>
        <dbReference type="EC" id="2.2.1.7"/>
    </reaction>
</comment>
<dbReference type="SUPFAM" id="SSF52922">
    <property type="entry name" value="TK C-terminal domain-like"/>
    <property type="match status" value="1"/>
</dbReference>
<dbReference type="SMART" id="SM00861">
    <property type="entry name" value="Transket_pyr"/>
    <property type="match status" value="1"/>
</dbReference>
<dbReference type="SUPFAM" id="SSF52518">
    <property type="entry name" value="Thiamin diphosphate-binding fold (THDP-binding)"/>
    <property type="match status" value="2"/>
</dbReference>
<feature type="binding site" evidence="10">
    <location>
        <begin position="147"/>
        <end position="148"/>
    </location>
    <ligand>
        <name>thiamine diphosphate</name>
        <dbReference type="ChEBI" id="CHEBI:58937"/>
    </ligand>
</feature>
<dbReference type="GO" id="GO:0030976">
    <property type="term" value="F:thiamine pyrophosphate binding"/>
    <property type="evidence" value="ECO:0007669"/>
    <property type="project" value="UniProtKB-UniRule"/>
</dbReference>
<keyword evidence="13" id="KW-1185">Reference proteome</keyword>
<dbReference type="GO" id="GO:0000287">
    <property type="term" value="F:magnesium ion binding"/>
    <property type="evidence" value="ECO:0007669"/>
    <property type="project" value="UniProtKB-UniRule"/>
</dbReference>
<evidence type="ECO:0000313" key="12">
    <source>
        <dbReference type="EMBL" id="EFI83760.1"/>
    </source>
</evidence>
<feature type="domain" description="Transketolase-like pyrimidine-binding" evidence="11">
    <location>
        <begin position="317"/>
        <end position="482"/>
    </location>
</feature>
<feature type="binding site" evidence="10">
    <location>
        <begin position="115"/>
        <end position="117"/>
    </location>
    <ligand>
        <name>thiamine diphosphate</name>
        <dbReference type="ChEBI" id="CHEBI:58937"/>
    </ligand>
</feature>
<dbReference type="PROSITE" id="PS00802">
    <property type="entry name" value="TRANSKETOLASE_2"/>
    <property type="match status" value="1"/>
</dbReference>
<evidence type="ECO:0000256" key="8">
    <source>
        <dbReference type="ARBA" id="ARBA00023052"/>
    </source>
</evidence>
<dbReference type="GO" id="GO:0008661">
    <property type="term" value="F:1-deoxy-D-xylulose-5-phosphate synthase activity"/>
    <property type="evidence" value="ECO:0007669"/>
    <property type="project" value="UniProtKB-UniRule"/>
</dbReference>
<dbReference type="PANTHER" id="PTHR43322">
    <property type="entry name" value="1-D-DEOXYXYLULOSE 5-PHOSPHATE SYNTHASE-RELATED"/>
    <property type="match status" value="1"/>
</dbReference>
<dbReference type="STRING" id="525367.HMPREF0556_12445"/>
<comment type="pathway">
    <text evidence="1 10">Metabolic intermediate biosynthesis; 1-deoxy-D-xylulose 5-phosphate biosynthesis; 1-deoxy-D-xylulose 5-phosphate from D-glyceraldehyde 3-phosphate and pyruvate: step 1/1.</text>
</comment>
<evidence type="ECO:0000259" key="11">
    <source>
        <dbReference type="SMART" id="SM00861"/>
    </source>
</evidence>
<evidence type="ECO:0000256" key="3">
    <source>
        <dbReference type="ARBA" id="ARBA00011738"/>
    </source>
</evidence>
<dbReference type="CDD" id="cd07033">
    <property type="entry name" value="TPP_PYR_DXS_TK_like"/>
    <property type="match status" value="1"/>
</dbReference>
<dbReference type="Pfam" id="PF02779">
    <property type="entry name" value="Transket_pyr"/>
    <property type="match status" value="1"/>
</dbReference>
<feature type="binding site" evidence="10">
    <location>
        <position position="368"/>
    </location>
    <ligand>
        <name>thiamine diphosphate</name>
        <dbReference type="ChEBI" id="CHEBI:58937"/>
    </ligand>
</feature>
<evidence type="ECO:0000256" key="6">
    <source>
        <dbReference type="ARBA" id="ARBA00022842"/>
    </source>
</evidence>
<dbReference type="Pfam" id="PF02780">
    <property type="entry name" value="Transketolase_C"/>
    <property type="match status" value="1"/>
</dbReference>
<evidence type="ECO:0000256" key="7">
    <source>
        <dbReference type="ARBA" id="ARBA00022977"/>
    </source>
</evidence>
<dbReference type="Gene3D" id="3.40.50.920">
    <property type="match status" value="1"/>
</dbReference>
<dbReference type="EMBL" id="ACCR02000005">
    <property type="protein sequence ID" value="EFI83760.1"/>
    <property type="molecule type" value="Genomic_DNA"/>
</dbReference>
<evidence type="ECO:0000256" key="9">
    <source>
        <dbReference type="ARBA" id="ARBA00023229"/>
    </source>
</evidence>
<dbReference type="GO" id="GO:0019288">
    <property type="term" value="P:isopentenyl diphosphate biosynthetic process, methylerythritol 4-phosphate pathway"/>
    <property type="evidence" value="ECO:0007669"/>
    <property type="project" value="TreeGrafter"/>
</dbReference>
<accession>D7V007</accession>
<comment type="similarity">
    <text evidence="2 10">Belongs to the transketolase family. DXPS subfamily.</text>
</comment>
<evidence type="ECO:0000313" key="13">
    <source>
        <dbReference type="Proteomes" id="UP000010119"/>
    </source>
</evidence>